<keyword evidence="3" id="KW-1185">Reference proteome</keyword>
<feature type="domain" description="UBP-type" evidence="1">
    <location>
        <begin position="4"/>
        <end position="97"/>
    </location>
</feature>
<dbReference type="Gene3D" id="3.30.40.10">
    <property type="entry name" value="Zinc/RING finger domain, C3HC4 (zinc finger)"/>
    <property type="match status" value="1"/>
</dbReference>
<dbReference type="SUPFAM" id="SSF57850">
    <property type="entry name" value="RING/U-box"/>
    <property type="match status" value="1"/>
</dbReference>
<evidence type="ECO:0000259" key="1">
    <source>
        <dbReference type="PROSITE" id="PS50271"/>
    </source>
</evidence>
<accession>A0A919JCI3</accession>
<proteinExistence type="predicted"/>
<dbReference type="RefSeq" id="WP_203766137.1">
    <property type="nucleotide sequence ID" value="NZ_BAAAYJ010000116.1"/>
</dbReference>
<gene>
    <name evidence="2" type="ORF">Ani05nite_14100</name>
</gene>
<evidence type="ECO:0000313" key="3">
    <source>
        <dbReference type="Proteomes" id="UP000647172"/>
    </source>
</evidence>
<sequence length="97" mass="10679">MTNPVCTHVDQVQDVEPSGDGCVECLAEGGRWVHLRVCMTCGHVGCCDSSPGKHATAHFHGIGHPIVQSYEPGERWWWCYQDNVAFEVADAPSFTHP</sequence>
<name>A0A919JCI3_9ACTN</name>
<dbReference type="Pfam" id="PF02148">
    <property type="entry name" value="zf-UBP"/>
    <property type="match status" value="1"/>
</dbReference>
<evidence type="ECO:0000313" key="2">
    <source>
        <dbReference type="EMBL" id="GIE47876.1"/>
    </source>
</evidence>
<organism evidence="2 3">
    <name type="scientific">Actinoplanes nipponensis</name>
    <dbReference type="NCBI Taxonomy" id="135950"/>
    <lineage>
        <taxon>Bacteria</taxon>
        <taxon>Bacillati</taxon>
        <taxon>Actinomycetota</taxon>
        <taxon>Actinomycetes</taxon>
        <taxon>Micromonosporales</taxon>
        <taxon>Micromonosporaceae</taxon>
        <taxon>Actinoplanes</taxon>
    </lineage>
</organism>
<dbReference type="AlphaFoldDB" id="A0A919JCI3"/>
<comment type="caution">
    <text evidence="2">The sequence shown here is derived from an EMBL/GenBank/DDBJ whole genome shotgun (WGS) entry which is preliminary data.</text>
</comment>
<protein>
    <recommendedName>
        <fullName evidence="1">UBP-type domain-containing protein</fullName>
    </recommendedName>
</protein>
<dbReference type="InterPro" id="IPR013083">
    <property type="entry name" value="Znf_RING/FYVE/PHD"/>
</dbReference>
<dbReference type="PROSITE" id="PS50271">
    <property type="entry name" value="ZF_UBP"/>
    <property type="match status" value="1"/>
</dbReference>
<dbReference type="Proteomes" id="UP000647172">
    <property type="component" value="Unassembled WGS sequence"/>
</dbReference>
<dbReference type="GO" id="GO:0008270">
    <property type="term" value="F:zinc ion binding"/>
    <property type="evidence" value="ECO:0007669"/>
    <property type="project" value="InterPro"/>
</dbReference>
<dbReference type="EMBL" id="BOMQ01000017">
    <property type="protein sequence ID" value="GIE47876.1"/>
    <property type="molecule type" value="Genomic_DNA"/>
</dbReference>
<dbReference type="InterPro" id="IPR001607">
    <property type="entry name" value="Znf_UBP"/>
</dbReference>
<reference evidence="2" key="1">
    <citation type="submission" date="2021-01" db="EMBL/GenBank/DDBJ databases">
        <title>Whole genome shotgun sequence of Actinoplanes nipponensis NBRC 14063.</title>
        <authorList>
            <person name="Komaki H."/>
            <person name="Tamura T."/>
        </authorList>
    </citation>
    <scope>NUCLEOTIDE SEQUENCE</scope>
    <source>
        <strain evidence="2">NBRC 14063</strain>
    </source>
</reference>